<evidence type="ECO:0000313" key="2">
    <source>
        <dbReference type="Proteomes" id="UP000004528"/>
    </source>
</evidence>
<dbReference type="EMBL" id="ACKU01000010">
    <property type="protein sequence ID" value="EER75024.1"/>
    <property type="molecule type" value="Genomic_DNA"/>
</dbReference>
<reference evidence="1 2" key="1">
    <citation type="submission" date="2009-04" db="EMBL/GenBank/DDBJ databases">
        <authorList>
            <person name="Qin X."/>
            <person name="Bachman B."/>
            <person name="Battles P."/>
            <person name="Bell A."/>
            <person name="Bess C."/>
            <person name="Bickham C."/>
            <person name="Chaboub L."/>
            <person name="Chen D."/>
            <person name="Coyle M."/>
            <person name="Deiros D.R."/>
            <person name="Dinh H."/>
            <person name="Forbes L."/>
            <person name="Fowler G."/>
            <person name="Francisco L."/>
            <person name="Fu Q."/>
            <person name="Gubbala S."/>
            <person name="Hale W."/>
            <person name="Han Y."/>
            <person name="Hemphill L."/>
            <person name="Highlander S.K."/>
            <person name="Hirani K."/>
            <person name="Hogues M."/>
            <person name="Jackson L."/>
            <person name="Jakkamsetti A."/>
            <person name="Javaid M."/>
            <person name="Jiang H."/>
            <person name="Korchina V."/>
            <person name="Kovar C."/>
            <person name="Lara F."/>
            <person name="Lee S."/>
            <person name="Mata R."/>
            <person name="Mathew T."/>
            <person name="Moen C."/>
            <person name="Morales K."/>
            <person name="Munidasa M."/>
            <person name="Nazareth L."/>
            <person name="Ngo R."/>
            <person name="Nguyen L."/>
            <person name="Okwuonu G."/>
            <person name="Ongeri F."/>
            <person name="Patil S."/>
            <person name="Petrosino J."/>
            <person name="Pham C."/>
            <person name="Pham P."/>
            <person name="Pu L.-L."/>
            <person name="Puazo M."/>
            <person name="Raj R."/>
            <person name="Reid J."/>
            <person name="Rouhana J."/>
            <person name="Saada N."/>
            <person name="Shang Y."/>
            <person name="Simmons D."/>
            <person name="Thornton R."/>
            <person name="Warren J."/>
            <person name="Weissenberger G."/>
            <person name="Zhang J."/>
            <person name="Zhang L."/>
            <person name="Zhou C."/>
            <person name="Zhu D."/>
            <person name="Muzny D."/>
            <person name="Worley K."/>
            <person name="Gibbs R."/>
        </authorList>
    </citation>
    <scope>NUCLEOTIDE SEQUENCE [LARGE SCALE GENOMIC DNA]</scope>
    <source>
        <strain evidence="1 2">ATCC 33313</strain>
    </source>
</reference>
<evidence type="ECO:0000313" key="1">
    <source>
        <dbReference type="EMBL" id="EER75024.1"/>
    </source>
</evidence>
<protein>
    <recommendedName>
        <fullName evidence="3">IpaB/EvcA family protein</fullName>
    </recommendedName>
</protein>
<keyword evidence="2" id="KW-1185">Reference proteome</keyword>
<comment type="caution">
    <text evidence="1">The sequence shown here is derived from an EMBL/GenBank/DDBJ whole genome shotgun (WGS) entry which is preliminary data.</text>
</comment>
<dbReference type="AlphaFoldDB" id="C5RA02"/>
<evidence type="ECO:0008006" key="3">
    <source>
        <dbReference type="Google" id="ProtNLM"/>
    </source>
</evidence>
<proteinExistence type="predicted"/>
<dbReference type="HOGENOM" id="CLU_076062_0_0_9"/>
<gene>
    <name evidence="1" type="ORF">HMPREF0877_0797</name>
</gene>
<dbReference type="STRING" id="585506.HMPREF0877_0797"/>
<dbReference type="eggNOG" id="ENOG502ZU5A">
    <property type="taxonomic scope" value="Bacteria"/>
</dbReference>
<name>C5RA02_WEIPA</name>
<sequence>MIHTQRTKDRTEKMKFAKETITLLDQVNALYPGSVVLRGNEDASGIITHDQVSTSMLGTRLMVEVNDGTAPDFLATSELLLMLLTLNGYPQVYFQLKDDDVELTNQLMVMATYLYQPALRAIVYREQAAHGLLTDDVVEGVVDGVQQTISKEIADDNGEAALRLLTLLDFQVFLHAVPNDTTAIVEKMAALYPKAWSAAEKITIAMKIDDIKDPFSVHRAVVTAFSMFDEQMVAWDLPEIYASEFATLTPVLSERQLRLPLAQVFDIKHMTMKDRHTDKDAYAGLLKASGQNSFVLAAPEDKLADFFKELYQTPVKEVLTKLGQPFAIR</sequence>
<organism evidence="1 2">
    <name type="scientific">Weissella paramesenteroides ATCC 33313</name>
    <dbReference type="NCBI Taxonomy" id="585506"/>
    <lineage>
        <taxon>Bacteria</taxon>
        <taxon>Bacillati</taxon>
        <taxon>Bacillota</taxon>
        <taxon>Bacilli</taxon>
        <taxon>Lactobacillales</taxon>
        <taxon>Lactobacillaceae</taxon>
        <taxon>Weissella</taxon>
    </lineage>
</organism>
<dbReference type="Proteomes" id="UP000004528">
    <property type="component" value="Unassembled WGS sequence"/>
</dbReference>
<accession>C5RA02</accession>